<evidence type="ECO:0000313" key="2">
    <source>
        <dbReference type="EMBL" id="CAK0792480.1"/>
    </source>
</evidence>
<proteinExistence type="predicted"/>
<keyword evidence="3" id="KW-1185">Reference proteome</keyword>
<keyword evidence="1" id="KW-0732">Signal</keyword>
<feature type="chain" id="PRO_5047009008" evidence="1">
    <location>
        <begin position="21"/>
        <end position="357"/>
    </location>
</feature>
<dbReference type="Proteomes" id="UP001189429">
    <property type="component" value="Unassembled WGS sequence"/>
</dbReference>
<organism evidence="2 3">
    <name type="scientific">Prorocentrum cordatum</name>
    <dbReference type="NCBI Taxonomy" id="2364126"/>
    <lineage>
        <taxon>Eukaryota</taxon>
        <taxon>Sar</taxon>
        <taxon>Alveolata</taxon>
        <taxon>Dinophyceae</taxon>
        <taxon>Prorocentrales</taxon>
        <taxon>Prorocentraceae</taxon>
        <taxon>Prorocentrum</taxon>
    </lineage>
</organism>
<sequence length="357" mass="36419">MMGGACGGLLGFGGVVGAGAAPPPGSQGQWIHGPAAPPMLGGLGLYPGCEVEGVFLDRCGSPVGAARFAVRGSWPPDVVGMFLKCQLLATSVPLHEPMLQGLFGMGQAVLHLRGGRPAVICSQQEMWPGRQVVHVDTFRVAPPPAFGAGLPGAVPGAAAPKAAAGVVALAALPGGASVAAGGAAGPGDGDGAGSSGYLDPKKLKEKLEKLRHRLAQKRDIGSLLASRAGALLASGLEQIKQLLAQRGGADTEKNLNSMSAMVVQYIASAWHGRHPPHTMGVRNTKEMRMIGECLDALLAGRLPELGDMLMQKLKAIEQVGADANASLARASEVRDAVSAFEDEARLAQHLAAAGKKT</sequence>
<accession>A0ABN9PHN4</accession>
<comment type="caution">
    <text evidence="2">The sequence shown here is derived from an EMBL/GenBank/DDBJ whole genome shotgun (WGS) entry which is preliminary data.</text>
</comment>
<feature type="non-terminal residue" evidence="2">
    <location>
        <position position="357"/>
    </location>
</feature>
<name>A0ABN9PHN4_9DINO</name>
<evidence type="ECO:0000256" key="1">
    <source>
        <dbReference type="SAM" id="SignalP"/>
    </source>
</evidence>
<gene>
    <name evidence="2" type="ORF">PCOR1329_LOCUS3051</name>
</gene>
<evidence type="ECO:0000313" key="3">
    <source>
        <dbReference type="Proteomes" id="UP001189429"/>
    </source>
</evidence>
<feature type="signal peptide" evidence="1">
    <location>
        <begin position="1"/>
        <end position="20"/>
    </location>
</feature>
<reference evidence="2" key="1">
    <citation type="submission" date="2023-10" db="EMBL/GenBank/DDBJ databases">
        <authorList>
            <person name="Chen Y."/>
            <person name="Shah S."/>
            <person name="Dougan E. K."/>
            <person name="Thang M."/>
            <person name="Chan C."/>
        </authorList>
    </citation>
    <scope>NUCLEOTIDE SEQUENCE [LARGE SCALE GENOMIC DNA]</scope>
</reference>
<protein>
    <submittedName>
        <fullName evidence="2">Uncharacterized protein</fullName>
    </submittedName>
</protein>
<dbReference type="EMBL" id="CAUYUJ010000780">
    <property type="protein sequence ID" value="CAK0792480.1"/>
    <property type="molecule type" value="Genomic_DNA"/>
</dbReference>